<feature type="transmembrane region" description="Helical" evidence="7">
    <location>
        <begin position="193"/>
        <end position="215"/>
    </location>
</feature>
<sequence length="443" mass="49340">MEFIYGYAKNRCKKIFFKYLSASFGSALIAAIYSIVDVAMVGQYEGDNGAAALAVFAPIWNVIYGIGLLFGIGGSVLFSKAKGSGEYDKQNNFFTASFIALSAVIFIVWILSLIFEDNILYFFGADEVLLNLAKRYFLPIKIILPLFAFSQFFAAFLRNDNAPMKATLGVMAGGIFNVFGDYFFVFICDMGIFGAGLATAIGQIITASILISHLFTKKNTLKFQKVNKLFSLSKNIASIGFSTFFIDIAMGILALMFNRQIMKYFGTSALAVYSVIININILVQSSAYTIGQAAQPIISTNLGAGKMDRIKSAVKCSIFSALVLSIVYTLFTYFNTDFLMKAFMKPSEEALSISKNIMRTYFISFLILPFNVYATYYFQAIMKPSSSFIIAVLRGLIISGILIFIMPLIFVKDSIWYVMPITEVITFIIAMVFFIKYRTIYSK</sequence>
<dbReference type="GeneID" id="44969503"/>
<dbReference type="PANTHER" id="PTHR43823:SF3">
    <property type="entry name" value="MULTIDRUG EXPORT PROTEIN MEPA"/>
    <property type="match status" value="1"/>
</dbReference>
<feature type="transmembrane region" description="Helical" evidence="7">
    <location>
        <begin position="356"/>
        <end position="376"/>
    </location>
</feature>
<dbReference type="InterPro" id="IPR048279">
    <property type="entry name" value="MdtK-like"/>
</dbReference>
<accession>G0ELS4</accession>
<comment type="subcellular location">
    <subcellularLocation>
        <location evidence="1">Cell membrane</location>
        <topology evidence="1">Multi-pass membrane protein</topology>
    </subcellularLocation>
</comment>
<dbReference type="RefSeq" id="WP_014487411.1">
    <property type="nucleotide sequence ID" value="NC_017243.1"/>
</dbReference>
<feature type="transmembrane region" description="Helical" evidence="7">
    <location>
        <begin position="388"/>
        <end position="409"/>
    </location>
</feature>
<evidence type="ECO:0000256" key="3">
    <source>
        <dbReference type="ARBA" id="ARBA00022475"/>
    </source>
</evidence>
<feature type="transmembrane region" description="Helical" evidence="7">
    <location>
        <begin position="316"/>
        <end position="336"/>
    </location>
</feature>
<keyword evidence="9" id="KW-1185">Reference proteome</keyword>
<evidence type="ECO:0000256" key="7">
    <source>
        <dbReference type="SAM" id="Phobius"/>
    </source>
</evidence>
<dbReference type="PIRSF" id="PIRSF006603">
    <property type="entry name" value="DinF"/>
    <property type="match status" value="1"/>
</dbReference>
<proteinExistence type="predicted"/>
<feature type="transmembrane region" description="Helical" evidence="7">
    <location>
        <begin position="168"/>
        <end position="187"/>
    </location>
</feature>
<evidence type="ECO:0000313" key="9">
    <source>
        <dbReference type="Proteomes" id="UP000008522"/>
    </source>
</evidence>
<evidence type="ECO:0000256" key="2">
    <source>
        <dbReference type="ARBA" id="ARBA00022448"/>
    </source>
</evidence>
<dbReference type="GO" id="GO:0042910">
    <property type="term" value="F:xenobiotic transmembrane transporter activity"/>
    <property type="evidence" value="ECO:0007669"/>
    <property type="project" value="InterPro"/>
</dbReference>
<organism evidence="8 9">
    <name type="scientific">Brachyspira intermedia (strain ATCC 51140 / PWS/A)</name>
    <name type="common">Serpulina intermedia</name>
    <dbReference type="NCBI Taxonomy" id="1045858"/>
    <lineage>
        <taxon>Bacteria</taxon>
        <taxon>Pseudomonadati</taxon>
        <taxon>Spirochaetota</taxon>
        <taxon>Spirochaetia</taxon>
        <taxon>Brachyspirales</taxon>
        <taxon>Brachyspiraceae</taxon>
        <taxon>Brachyspira</taxon>
    </lineage>
</organism>
<keyword evidence="2" id="KW-0813">Transport</keyword>
<evidence type="ECO:0000256" key="6">
    <source>
        <dbReference type="ARBA" id="ARBA00023136"/>
    </source>
</evidence>
<dbReference type="PATRIC" id="fig|1045858.4.peg.949"/>
<evidence type="ECO:0000256" key="1">
    <source>
        <dbReference type="ARBA" id="ARBA00004651"/>
    </source>
</evidence>
<dbReference type="Proteomes" id="UP000008522">
    <property type="component" value="Chromosome"/>
</dbReference>
<feature type="transmembrane region" description="Helical" evidence="7">
    <location>
        <begin position="16"/>
        <end position="36"/>
    </location>
</feature>
<keyword evidence="3" id="KW-1003">Cell membrane</keyword>
<gene>
    <name evidence="8" type="ordered locus">Bint_0949</name>
</gene>
<reference evidence="8 9" key="1">
    <citation type="journal article" date="2011" name="BMC Genomics">
        <title>Complete genome sequence of Brachyspira intermedia reveals unique genomic features in Brachyspira species and phage-mediated horizontal gene transfer.</title>
        <authorList>
            <person name="Hafstrom T."/>
            <person name="Jansson D.S."/>
            <person name="Segerman B."/>
        </authorList>
    </citation>
    <scope>NUCLEOTIDE SEQUENCE [LARGE SCALE GENOMIC DNA]</scope>
    <source>
        <strain evidence="9">ATCC 51140 / PWS/A</strain>
    </source>
</reference>
<dbReference type="InterPro" id="IPR051327">
    <property type="entry name" value="MATE_MepA_subfamily"/>
</dbReference>
<dbReference type="PANTHER" id="PTHR43823">
    <property type="entry name" value="SPORULATION PROTEIN YKVU"/>
    <property type="match status" value="1"/>
</dbReference>
<feature type="transmembrane region" description="Helical" evidence="7">
    <location>
        <begin position="415"/>
        <end position="435"/>
    </location>
</feature>
<dbReference type="KEGG" id="bip:Bint_0949"/>
<evidence type="ECO:0000256" key="5">
    <source>
        <dbReference type="ARBA" id="ARBA00022989"/>
    </source>
</evidence>
<keyword evidence="4 7" id="KW-0812">Transmembrane</keyword>
<keyword evidence="6 7" id="KW-0472">Membrane</keyword>
<dbReference type="AlphaFoldDB" id="G0ELS4"/>
<evidence type="ECO:0000256" key="4">
    <source>
        <dbReference type="ARBA" id="ARBA00022692"/>
    </source>
</evidence>
<dbReference type="InterPro" id="IPR002528">
    <property type="entry name" value="MATE_fam"/>
</dbReference>
<feature type="transmembrane region" description="Helical" evidence="7">
    <location>
        <begin position="93"/>
        <end position="115"/>
    </location>
</feature>
<dbReference type="Pfam" id="PF01554">
    <property type="entry name" value="MatE"/>
    <property type="match status" value="2"/>
</dbReference>
<feature type="transmembrane region" description="Helical" evidence="7">
    <location>
        <begin position="135"/>
        <end position="156"/>
    </location>
</feature>
<feature type="transmembrane region" description="Helical" evidence="7">
    <location>
        <begin position="236"/>
        <end position="258"/>
    </location>
</feature>
<feature type="transmembrane region" description="Helical" evidence="7">
    <location>
        <begin position="264"/>
        <end position="283"/>
    </location>
</feature>
<dbReference type="eggNOG" id="COG0534">
    <property type="taxonomic scope" value="Bacteria"/>
</dbReference>
<name>G0ELS4_BRAIP</name>
<dbReference type="HOGENOM" id="CLU_012893_0_2_12"/>
<evidence type="ECO:0000313" key="8">
    <source>
        <dbReference type="EMBL" id="AEM21574.1"/>
    </source>
</evidence>
<keyword evidence="5 7" id="KW-1133">Transmembrane helix</keyword>
<dbReference type="GO" id="GO:0015297">
    <property type="term" value="F:antiporter activity"/>
    <property type="evidence" value="ECO:0007669"/>
    <property type="project" value="InterPro"/>
</dbReference>
<feature type="transmembrane region" description="Helical" evidence="7">
    <location>
        <begin position="48"/>
        <end position="72"/>
    </location>
</feature>
<protein>
    <submittedName>
        <fullName evidence="8">Multi antimicrobial extrusion protein MatE</fullName>
    </submittedName>
</protein>
<dbReference type="GO" id="GO:0005886">
    <property type="term" value="C:plasma membrane"/>
    <property type="evidence" value="ECO:0007669"/>
    <property type="project" value="UniProtKB-SubCell"/>
</dbReference>
<dbReference type="EMBL" id="CP002874">
    <property type="protein sequence ID" value="AEM21574.1"/>
    <property type="molecule type" value="Genomic_DNA"/>
</dbReference>